<evidence type="ECO:0000313" key="3">
    <source>
        <dbReference type="Proteomes" id="UP000001449"/>
    </source>
</evidence>
<feature type="compositionally biased region" description="Low complexity" evidence="1">
    <location>
        <begin position="161"/>
        <end position="172"/>
    </location>
</feature>
<dbReference type="RefSeq" id="XP_002297238.1">
    <property type="nucleotide sequence ID" value="XM_002297202.1"/>
</dbReference>
<feature type="region of interest" description="Disordered" evidence="1">
    <location>
        <begin position="189"/>
        <end position="249"/>
    </location>
</feature>
<accession>B8LDY0</accession>
<keyword evidence="3" id="KW-1185">Reference proteome</keyword>
<feature type="compositionally biased region" description="Polar residues" evidence="1">
    <location>
        <begin position="608"/>
        <end position="627"/>
    </location>
</feature>
<feature type="compositionally biased region" description="Polar residues" evidence="1">
    <location>
        <begin position="938"/>
        <end position="964"/>
    </location>
</feature>
<proteinExistence type="predicted"/>
<dbReference type="Proteomes" id="UP000001449">
    <property type="component" value="Unassembled WGS sequence"/>
</dbReference>
<dbReference type="KEGG" id="tps:THAPSDRAFT_bd622"/>
<evidence type="ECO:0000313" key="2">
    <source>
        <dbReference type="EMBL" id="EED86468.1"/>
    </source>
</evidence>
<gene>
    <name evidence="2" type="ORF">THAPSDRAFT_bd622</name>
</gene>
<dbReference type="GeneID" id="7444425"/>
<feature type="compositionally biased region" description="Polar residues" evidence="1">
    <location>
        <begin position="583"/>
        <end position="602"/>
    </location>
</feature>
<sequence>MFVKQSKNSGATVASTSTKSNTNKNSVELTIETTGDEVEVSSPTSAPAAYPPTNGSTTASPTEATKLATQMALVKAKEVIKNGGTQEEAAVAAKAVARMVLREHQVKNPKGGQAQSNNVQYSSSPKATPAPNSAYITGKTILGGSKRKSEKKSQLPPRSPAISSNGAAVGASVAVAAASGKATFKKLFRRKKKGGKSTSAGNASDTAQQNNDADGISNEPMDARDDAESSNDNKHQRKRITTPPMAGIYEVGSDIEEGREGVDQRETITPNYNSTNNGAISTKIANINKSFSNNSSSPNANESVYSEASSADESFISGCSQSQSSVGDGSMMMRRNGNNGRRGGSRSNRFDGDIPSIYIPDNDSQVSVLTNSRYHDPNIMDVLSLNNVMDAVNRGIVADDDLKLGGGNGKRSGSGRKSNSFKDDDDANSVDRFLWSLCRGPCQEDGFLCGGGGNDSVMEVTTADGTATTVNNAGMVMKTSGFIDDGQYYSNHMNGGKRSSKNKRGDGETDLKAKSVSWADSLDDGDVQRERSSTNGTAEDSLEQATGRGMEQSKVTDDNTPFSKAASASSPKRTGSLLRRNGKQTNSNSPPEDDGTLNTKGTEFTKGTIKSQSQASHSTGVTDNSKFSSIKISRTNSKGSEKAGSVGSKVKSGFKNMMSSMQMPLCGLEGKCGTGIDANTVYKQHRNVMNAEGGDGGVDDNSNWRAMVNDSMDHHARSAAAAASLQGISVMTPVLGGSNVNAVGGPTLPYSPLSPQGSYPNGQWTGASSPKSMTGWDSSMGQRSFVIPPSGDSMSVESDDGDKYAGMKVEEETMEAASSPVGGMSFNNNNGTSFTAQLLAQTSVDSDLDGMMRDKYSGDVVSPRTLRGSYFTEGGAAYGVQPQQQQHNGLMPGAYGGVQQQNMQMRGTYDAHGNIVNAPPTTAYGGSYGMQQQNKAYETSPMHNTSRQNNNNMHPPQTQAMASNMSYYQQPMMQQQASPQPADHHYSPQAQVQNQQPPRRTFAA</sequence>
<dbReference type="AlphaFoldDB" id="B8LDY0"/>
<feature type="compositionally biased region" description="Low complexity" evidence="1">
    <location>
        <begin position="11"/>
        <end position="27"/>
    </location>
</feature>
<feature type="compositionally biased region" description="Low complexity" evidence="1">
    <location>
        <begin position="314"/>
        <end position="339"/>
    </location>
</feature>
<feature type="region of interest" description="Disordered" evidence="1">
    <location>
        <begin position="1"/>
        <end position="64"/>
    </location>
</feature>
<feature type="compositionally biased region" description="Low complexity" evidence="1">
    <location>
        <begin position="41"/>
        <end position="53"/>
    </location>
</feature>
<dbReference type="EMBL" id="DS999422">
    <property type="protein sequence ID" value="EED86468.1"/>
    <property type="molecule type" value="Genomic_DNA"/>
</dbReference>
<feature type="compositionally biased region" description="Polar residues" evidence="1">
    <location>
        <begin position="197"/>
        <end position="212"/>
    </location>
</feature>
<feature type="region of interest" description="Disordered" evidence="1">
    <location>
        <begin position="102"/>
        <end position="172"/>
    </location>
</feature>
<feature type="region of interest" description="Disordered" evidence="1">
    <location>
        <begin position="312"/>
        <end position="357"/>
    </location>
</feature>
<evidence type="ECO:0000256" key="1">
    <source>
        <dbReference type="SAM" id="MobiDB-lite"/>
    </source>
</evidence>
<feature type="compositionally biased region" description="Polar residues" evidence="1">
    <location>
        <begin position="113"/>
        <end position="135"/>
    </location>
</feature>
<dbReference type="HOGENOM" id="CLU_299090_0_0_1"/>
<feature type="compositionally biased region" description="Polar residues" evidence="1">
    <location>
        <begin position="54"/>
        <end position="63"/>
    </location>
</feature>
<name>B8LDY0_THAPS</name>
<feature type="compositionally biased region" description="Polar residues" evidence="1">
    <location>
        <begin position="1"/>
        <end position="10"/>
    </location>
</feature>
<protein>
    <submittedName>
        <fullName evidence="2">Uncharacterized protein</fullName>
    </submittedName>
</protein>
<feature type="compositionally biased region" description="Low complexity" evidence="1">
    <location>
        <begin position="965"/>
        <end position="981"/>
    </location>
</feature>
<feature type="region of interest" description="Disordered" evidence="1">
    <location>
        <begin position="493"/>
        <end position="627"/>
    </location>
</feature>
<feature type="region of interest" description="Disordered" evidence="1">
    <location>
        <begin position="400"/>
        <end position="425"/>
    </location>
</feature>
<dbReference type="InParanoid" id="B8LDY0"/>
<dbReference type="PaxDb" id="35128-Thapsdraft622"/>
<organism evidence="2 3">
    <name type="scientific">Thalassiosira pseudonana</name>
    <name type="common">Marine diatom</name>
    <name type="synonym">Cyclotella nana</name>
    <dbReference type="NCBI Taxonomy" id="35128"/>
    <lineage>
        <taxon>Eukaryota</taxon>
        <taxon>Sar</taxon>
        <taxon>Stramenopiles</taxon>
        <taxon>Ochrophyta</taxon>
        <taxon>Bacillariophyta</taxon>
        <taxon>Coscinodiscophyceae</taxon>
        <taxon>Thalassiosirophycidae</taxon>
        <taxon>Thalassiosirales</taxon>
        <taxon>Thalassiosiraceae</taxon>
        <taxon>Thalassiosira</taxon>
    </lineage>
</organism>
<feature type="compositionally biased region" description="Basic and acidic residues" evidence="1">
    <location>
        <begin position="221"/>
        <end position="234"/>
    </location>
</feature>
<feature type="compositionally biased region" description="Basic and acidic residues" evidence="1">
    <location>
        <begin position="503"/>
        <end position="513"/>
    </location>
</feature>
<feature type="compositionally biased region" description="Polar residues" evidence="1">
    <location>
        <begin position="988"/>
        <end position="998"/>
    </location>
</feature>
<reference evidence="2 3" key="2">
    <citation type="journal article" date="2008" name="Nature">
        <title>The Phaeodactylum genome reveals the evolutionary history of diatom genomes.</title>
        <authorList>
            <person name="Bowler C."/>
            <person name="Allen A.E."/>
            <person name="Badger J.H."/>
            <person name="Grimwood J."/>
            <person name="Jabbari K."/>
            <person name="Kuo A."/>
            <person name="Maheswari U."/>
            <person name="Martens C."/>
            <person name="Maumus F."/>
            <person name="Otillar R.P."/>
            <person name="Rayko E."/>
            <person name="Salamov A."/>
            <person name="Vandepoele K."/>
            <person name="Beszteri B."/>
            <person name="Gruber A."/>
            <person name="Heijde M."/>
            <person name="Katinka M."/>
            <person name="Mock T."/>
            <person name="Valentin K."/>
            <person name="Verret F."/>
            <person name="Berges J.A."/>
            <person name="Brownlee C."/>
            <person name="Cadoret J.P."/>
            <person name="Chiovitti A."/>
            <person name="Choi C.J."/>
            <person name="Coesel S."/>
            <person name="De Martino A."/>
            <person name="Detter J.C."/>
            <person name="Durkin C."/>
            <person name="Falciatore A."/>
            <person name="Fournet J."/>
            <person name="Haruta M."/>
            <person name="Huysman M.J."/>
            <person name="Jenkins B.D."/>
            <person name="Jiroutova K."/>
            <person name="Jorgensen R.E."/>
            <person name="Joubert Y."/>
            <person name="Kaplan A."/>
            <person name="Kroger N."/>
            <person name="Kroth P.G."/>
            <person name="La Roche J."/>
            <person name="Lindquist E."/>
            <person name="Lommer M."/>
            <person name="Martin-Jezequel V."/>
            <person name="Lopez P.J."/>
            <person name="Lucas S."/>
            <person name="Mangogna M."/>
            <person name="McGinnis K."/>
            <person name="Medlin L.K."/>
            <person name="Montsant A."/>
            <person name="Oudot-Le Secq M.P."/>
            <person name="Napoli C."/>
            <person name="Obornik M."/>
            <person name="Parker M.S."/>
            <person name="Petit J.L."/>
            <person name="Porcel B.M."/>
            <person name="Poulsen N."/>
            <person name="Robison M."/>
            <person name="Rychlewski L."/>
            <person name="Rynearson T.A."/>
            <person name="Schmutz J."/>
            <person name="Shapiro H."/>
            <person name="Siaut M."/>
            <person name="Stanley M."/>
            <person name="Sussman M.R."/>
            <person name="Taylor A.R."/>
            <person name="Vardi A."/>
            <person name="von Dassow P."/>
            <person name="Vyverman W."/>
            <person name="Willis A."/>
            <person name="Wyrwicz L.S."/>
            <person name="Rokhsar D.S."/>
            <person name="Weissenbach J."/>
            <person name="Armbrust E.V."/>
            <person name="Green B.R."/>
            <person name="Van de Peer Y."/>
            <person name="Grigoriev I.V."/>
        </authorList>
    </citation>
    <scope>NUCLEOTIDE SEQUENCE [LARGE SCALE GENOMIC DNA]</scope>
    <source>
        <strain evidence="2 3">CCMP1335</strain>
    </source>
</reference>
<feature type="region of interest" description="Disordered" evidence="1">
    <location>
        <begin position="938"/>
        <end position="1004"/>
    </location>
</feature>
<reference evidence="2 3" key="1">
    <citation type="journal article" date="2004" name="Science">
        <title>The genome of the diatom Thalassiosira pseudonana: ecology, evolution, and metabolism.</title>
        <authorList>
            <person name="Armbrust E.V."/>
            <person name="Berges J.A."/>
            <person name="Bowler C."/>
            <person name="Green B.R."/>
            <person name="Martinez D."/>
            <person name="Putnam N.H."/>
            <person name="Zhou S."/>
            <person name="Allen A.E."/>
            <person name="Apt K.E."/>
            <person name="Bechner M."/>
            <person name="Brzezinski M.A."/>
            <person name="Chaal B.K."/>
            <person name="Chiovitti A."/>
            <person name="Davis A.K."/>
            <person name="Demarest M.S."/>
            <person name="Detter J.C."/>
            <person name="Glavina T."/>
            <person name="Goodstein D."/>
            <person name="Hadi M.Z."/>
            <person name="Hellsten U."/>
            <person name="Hildebrand M."/>
            <person name="Jenkins B.D."/>
            <person name="Jurka J."/>
            <person name="Kapitonov V.V."/>
            <person name="Kroger N."/>
            <person name="Lau W.W."/>
            <person name="Lane T.W."/>
            <person name="Larimer F.W."/>
            <person name="Lippmeier J.C."/>
            <person name="Lucas S."/>
            <person name="Medina M."/>
            <person name="Montsant A."/>
            <person name="Obornik M."/>
            <person name="Parker M.S."/>
            <person name="Palenik B."/>
            <person name="Pazour G.J."/>
            <person name="Richardson P.M."/>
            <person name="Rynearson T.A."/>
            <person name="Saito M.A."/>
            <person name="Schwartz D.C."/>
            <person name="Thamatrakoln K."/>
            <person name="Valentin K."/>
            <person name="Vardi A."/>
            <person name="Wilkerson F.P."/>
            <person name="Rokhsar D.S."/>
        </authorList>
    </citation>
    <scope>NUCLEOTIDE SEQUENCE [LARGE SCALE GENOMIC DNA]</scope>
    <source>
        <strain evidence="2 3">CCMP1335</strain>
    </source>
</reference>